<dbReference type="Proteomes" id="UP000293360">
    <property type="component" value="Unassembled WGS sequence"/>
</dbReference>
<dbReference type="GO" id="GO:0016791">
    <property type="term" value="F:phosphatase activity"/>
    <property type="evidence" value="ECO:0007669"/>
    <property type="project" value="TreeGrafter"/>
</dbReference>
<protein>
    <submittedName>
        <fullName evidence="1">Uncharacterized protein</fullName>
    </submittedName>
</protein>
<dbReference type="PANTHER" id="PTHR48100:SF54">
    <property type="entry name" value="PHOSPHATASE SPAC5H10.03-RELATED"/>
    <property type="match status" value="1"/>
</dbReference>
<evidence type="ECO:0000313" key="2">
    <source>
        <dbReference type="Proteomes" id="UP000293360"/>
    </source>
</evidence>
<dbReference type="PANTHER" id="PTHR48100">
    <property type="entry name" value="BROAD-SPECIFICITY PHOSPHATASE YOR283W-RELATED"/>
    <property type="match status" value="1"/>
</dbReference>
<dbReference type="SMART" id="SM00855">
    <property type="entry name" value="PGAM"/>
    <property type="match status" value="1"/>
</dbReference>
<dbReference type="GO" id="GO:0005737">
    <property type="term" value="C:cytoplasm"/>
    <property type="evidence" value="ECO:0007669"/>
    <property type="project" value="TreeGrafter"/>
</dbReference>
<reference evidence="1 2" key="1">
    <citation type="submission" date="2018-06" db="EMBL/GenBank/DDBJ databases">
        <title>Complete Genomes of Monosporascus.</title>
        <authorList>
            <person name="Robinson A.J."/>
            <person name="Natvig D.O."/>
        </authorList>
    </citation>
    <scope>NUCLEOTIDE SEQUENCE [LARGE SCALE GENOMIC DNA]</scope>
    <source>
        <strain evidence="1 2">CBS 110550</strain>
    </source>
</reference>
<dbReference type="OrthoDB" id="496981at2759"/>
<sequence length="229" mass="24528">MSATNSNAAPVVVYLVRHAESEHNVSKDYSHRDPPLTTLGVSQASEIAASFPDLRSVAVVFSSPLTRTLQTALAGFSGVLNHDSVEDGGIRNGARVIIDQDLQERSDLPCDTGSERAVLESAFPALDFSALGSNWFAKQGPYAVDDATVSKRAQRFRERLRDTAESLQRGEQGSGGRRGSIVVVTHGVFMKFLVEDATIDLPKAGWKAFKVGSGINGDAALLALDSMDH</sequence>
<dbReference type="InterPro" id="IPR029033">
    <property type="entry name" value="His_PPase_superfam"/>
</dbReference>
<dbReference type="InterPro" id="IPR050275">
    <property type="entry name" value="PGM_Phosphatase"/>
</dbReference>
<dbReference type="AlphaFoldDB" id="A0A4V1X958"/>
<name>A0A4V1X958_9PEZI</name>
<dbReference type="SUPFAM" id="SSF53254">
    <property type="entry name" value="Phosphoglycerate mutase-like"/>
    <property type="match status" value="1"/>
</dbReference>
<dbReference type="InterPro" id="IPR013078">
    <property type="entry name" value="His_Pase_superF_clade-1"/>
</dbReference>
<dbReference type="CDD" id="cd07067">
    <property type="entry name" value="HP_PGM_like"/>
    <property type="match status" value="1"/>
</dbReference>
<proteinExistence type="predicted"/>
<gene>
    <name evidence="1" type="ORF">DL764_008795</name>
</gene>
<dbReference type="EMBL" id="QJNU01000736">
    <property type="protein sequence ID" value="RYO87916.1"/>
    <property type="molecule type" value="Genomic_DNA"/>
</dbReference>
<keyword evidence="2" id="KW-1185">Reference proteome</keyword>
<evidence type="ECO:0000313" key="1">
    <source>
        <dbReference type="EMBL" id="RYO87916.1"/>
    </source>
</evidence>
<accession>A0A4V1X958</accession>
<dbReference type="Gene3D" id="3.40.50.1240">
    <property type="entry name" value="Phosphoglycerate mutase-like"/>
    <property type="match status" value="1"/>
</dbReference>
<dbReference type="Pfam" id="PF00300">
    <property type="entry name" value="His_Phos_1"/>
    <property type="match status" value="1"/>
</dbReference>
<comment type="caution">
    <text evidence="1">The sequence shown here is derived from an EMBL/GenBank/DDBJ whole genome shotgun (WGS) entry which is preliminary data.</text>
</comment>
<organism evidence="1 2">
    <name type="scientific">Monosporascus ibericus</name>
    <dbReference type="NCBI Taxonomy" id="155417"/>
    <lineage>
        <taxon>Eukaryota</taxon>
        <taxon>Fungi</taxon>
        <taxon>Dikarya</taxon>
        <taxon>Ascomycota</taxon>
        <taxon>Pezizomycotina</taxon>
        <taxon>Sordariomycetes</taxon>
        <taxon>Xylariomycetidae</taxon>
        <taxon>Xylariales</taxon>
        <taxon>Xylariales incertae sedis</taxon>
        <taxon>Monosporascus</taxon>
    </lineage>
</organism>